<proteinExistence type="predicted"/>
<dbReference type="Proteomes" id="UP000250125">
    <property type="component" value="Chromosome"/>
</dbReference>
<evidence type="ECO:0000313" key="3">
    <source>
        <dbReference type="Proteomes" id="UP000250125"/>
    </source>
</evidence>
<sequence length="129" mass="14946">MLFSFFGKSTVTRELVFLLSGRLISPEFALEELREHRDEILKKAKIGEKEFEEILSVLREHIIFVKEGFYAEFIPLALKITPDKDDADFVALALKVKAPLWSNDKRLKEIEEIEVLNTKELLELLGIIQ</sequence>
<feature type="domain" description="PIN" evidence="1">
    <location>
        <begin position="6"/>
        <end position="107"/>
    </location>
</feature>
<keyword evidence="3" id="KW-1185">Reference proteome</keyword>
<organism evidence="2 3">
    <name type="scientific">Thermococcus siculi</name>
    <dbReference type="NCBI Taxonomy" id="72803"/>
    <lineage>
        <taxon>Archaea</taxon>
        <taxon>Methanobacteriati</taxon>
        <taxon>Methanobacteriota</taxon>
        <taxon>Thermococci</taxon>
        <taxon>Thermococcales</taxon>
        <taxon>Thermococcaceae</taxon>
        <taxon>Thermococcus</taxon>
    </lineage>
</organism>
<dbReference type="Gene3D" id="3.40.50.1010">
    <property type="entry name" value="5'-nuclease"/>
    <property type="match status" value="1"/>
</dbReference>
<dbReference type="AlphaFoldDB" id="A0A2Z2MUU4"/>
<gene>
    <name evidence="2" type="ORF">A3L11_01305</name>
</gene>
<accession>A0A2Z2MUU4</accession>
<dbReference type="Pfam" id="PF10130">
    <property type="entry name" value="PIN_2"/>
    <property type="match status" value="1"/>
</dbReference>
<evidence type="ECO:0000259" key="1">
    <source>
        <dbReference type="Pfam" id="PF10130"/>
    </source>
</evidence>
<protein>
    <recommendedName>
        <fullName evidence="1">PIN domain-containing protein</fullName>
    </recommendedName>
</protein>
<dbReference type="InterPro" id="IPR002716">
    <property type="entry name" value="PIN_dom"/>
</dbReference>
<dbReference type="EMBL" id="CP015103">
    <property type="protein sequence ID" value="ASJ07933.1"/>
    <property type="molecule type" value="Genomic_DNA"/>
</dbReference>
<name>A0A2Z2MUU4_9EURY</name>
<dbReference type="SUPFAM" id="SSF88723">
    <property type="entry name" value="PIN domain-like"/>
    <property type="match status" value="1"/>
</dbReference>
<dbReference type="InterPro" id="IPR029060">
    <property type="entry name" value="PIN-like_dom_sf"/>
</dbReference>
<reference evidence="2 3" key="1">
    <citation type="submission" date="2016-04" db="EMBL/GenBank/DDBJ databases">
        <title>Complete genome sequence of Thermococcus siculi type strain RG-20.</title>
        <authorList>
            <person name="Oger P.M."/>
        </authorList>
    </citation>
    <scope>NUCLEOTIDE SEQUENCE [LARGE SCALE GENOMIC DNA]</scope>
    <source>
        <strain evidence="2 3">RG-20</strain>
    </source>
</reference>
<evidence type="ECO:0000313" key="2">
    <source>
        <dbReference type="EMBL" id="ASJ07933.1"/>
    </source>
</evidence>
<dbReference type="KEGG" id="tsl:A3L11_01305"/>